<dbReference type="PATRIC" id="fig|476652.3.peg.2946"/>
<evidence type="ECO:0000313" key="1">
    <source>
        <dbReference type="EMBL" id="KLU65258.1"/>
    </source>
</evidence>
<name>A0A0J1FQK5_9FIRM</name>
<protein>
    <submittedName>
        <fullName evidence="1">Uncharacterized protein</fullName>
    </submittedName>
</protein>
<accession>A0A0J1FQK5</accession>
<dbReference type="EMBL" id="LDZY01000009">
    <property type="protein sequence ID" value="KLU65258.1"/>
    <property type="molecule type" value="Genomic_DNA"/>
</dbReference>
<dbReference type="RefSeq" id="WP_053006436.1">
    <property type="nucleotide sequence ID" value="NZ_LDZY01000009.1"/>
</dbReference>
<reference evidence="1 2" key="1">
    <citation type="submission" date="2015-06" db="EMBL/GenBank/DDBJ databases">
        <title>Draft genome of the moderately acidophilic sulfate reducer Candidatus Desulfosporosinus acididurans strain M1.</title>
        <authorList>
            <person name="Poehlein A."/>
            <person name="Petzsch P."/>
            <person name="Johnson B.D."/>
            <person name="Schloemann M."/>
            <person name="Daniel R."/>
            <person name="Muehling M."/>
        </authorList>
    </citation>
    <scope>NUCLEOTIDE SEQUENCE [LARGE SCALE GENOMIC DNA]</scope>
    <source>
        <strain evidence="1 2">M1</strain>
    </source>
</reference>
<organism evidence="1 2">
    <name type="scientific">Desulfosporosinus acididurans</name>
    <dbReference type="NCBI Taxonomy" id="476652"/>
    <lineage>
        <taxon>Bacteria</taxon>
        <taxon>Bacillati</taxon>
        <taxon>Bacillota</taxon>
        <taxon>Clostridia</taxon>
        <taxon>Eubacteriales</taxon>
        <taxon>Desulfitobacteriaceae</taxon>
        <taxon>Desulfosporosinus</taxon>
    </lineage>
</organism>
<evidence type="ECO:0000313" key="2">
    <source>
        <dbReference type="Proteomes" id="UP000036356"/>
    </source>
</evidence>
<dbReference type="AlphaFoldDB" id="A0A0J1FQK5"/>
<comment type="caution">
    <text evidence="1">The sequence shown here is derived from an EMBL/GenBank/DDBJ whole genome shotgun (WGS) entry which is preliminary data.</text>
</comment>
<gene>
    <name evidence="1" type="ORF">DEAC_c28100</name>
</gene>
<dbReference type="STRING" id="476652.DEAC_c28100"/>
<keyword evidence="2" id="KW-1185">Reference proteome</keyword>
<sequence length="84" mass="10133">MKNIEIDSTIYKTKPNKANRSKEEMDVYDLLERLDIPYFRLDHDETPSIEMCDQVERSLGQKIYQDRLSHLDYLLPRLKTWKSI</sequence>
<proteinExistence type="predicted"/>
<dbReference type="Proteomes" id="UP000036356">
    <property type="component" value="Unassembled WGS sequence"/>
</dbReference>